<evidence type="ECO:0000256" key="6">
    <source>
        <dbReference type="SAM" id="SignalP"/>
    </source>
</evidence>
<feature type="domain" description="Gram-positive cocci surface proteins LPxTG" evidence="7">
    <location>
        <begin position="338"/>
        <end position="373"/>
    </location>
</feature>
<keyword evidence="5" id="KW-0472">Membrane</keyword>
<dbReference type="NCBIfam" id="TIGR03934">
    <property type="entry name" value="TQXA_dom"/>
    <property type="match status" value="1"/>
</dbReference>
<keyword evidence="9" id="KW-1185">Reference proteome</keyword>
<evidence type="ECO:0000256" key="3">
    <source>
        <dbReference type="ARBA" id="ARBA00022729"/>
    </source>
</evidence>
<evidence type="ECO:0000256" key="2">
    <source>
        <dbReference type="ARBA" id="ARBA00022525"/>
    </source>
</evidence>
<feature type="chain" id="PRO_5011649146" evidence="6">
    <location>
        <begin position="29"/>
        <end position="373"/>
    </location>
</feature>
<organism evidence="8 9">
    <name type="scientific">Glycomyces harbinensis</name>
    <dbReference type="NCBI Taxonomy" id="58114"/>
    <lineage>
        <taxon>Bacteria</taxon>
        <taxon>Bacillati</taxon>
        <taxon>Actinomycetota</taxon>
        <taxon>Actinomycetes</taxon>
        <taxon>Glycomycetales</taxon>
        <taxon>Glycomycetaceae</taxon>
        <taxon>Glycomyces</taxon>
    </lineage>
</organism>
<keyword evidence="3 6" id="KW-0732">Signal</keyword>
<dbReference type="STRING" id="58114.SAMN05216270_110138"/>
<dbReference type="EMBL" id="FNAD01000010">
    <property type="protein sequence ID" value="SDD99459.1"/>
    <property type="molecule type" value="Genomic_DNA"/>
</dbReference>
<dbReference type="PROSITE" id="PS50847">
    <property type="entry name" value="GRAM_POS_ANCHORING"/>
    <property type="match status" value="1"/>
</dbReference>
<dbReference type="InterPro" id="IPR023849">
    <property type="entry name" value="TQXA_dom"/>
</dbReference>
<protein>
    <submittedName>
        <fullName evidence="8">LPXTG-motif cell wall anchor domain-containing protein/TQXA domain-containing protein</fullName>
    </submittedName>
</protein>
<dbReference type="Pfam" id="PF08341">
    <property type="entry name" value="TED"/>
    <property type="match status" value="1"/>
</dbReference>
<dbReference type="InterPro" id="IPR019931">
    <property type="entry name" value="LPXTG_anchor"/>
</dbReference>
<keyword evidence="2" id="KW-0964">Secreted</keyword>
<dbReference type="RefSeq" id="WP_091037945.1">
    <property type="nucleotide sequence ID" value="NZ_FNAD01000010.1"/>
</dbReference>
<keyword evidence="4" id="KW-0572">Peptidoglycan-anchor</keyword>
<dbReference type="Gene3D" id="1.10.150.480">
    <property type="match status" value="1"/>
</dbReference>
<dbReference type="AlphaFoldDB" id="A0A1G6Z9U2"/>
<dbReference type="NCBIfam" id="TIGR01167">
    <property type="entry name" value="LPXTG_anchor"/>
    <property type="match status" value="1"/>
</dbReference>
<feature type="transmembrane region" description="Helical" evidence="5">
    <location>
        <begin position="345"/>
        <end position="366"/>
    </location>
</feature>
<keyword evidence="1" id="KW-0134">Cell wall</keyword>
<gene>
    <name evidence="8" type="ORF">SAMN05216270_110138</name>
</gene>
<dbReference type="OrthoDB" id="2676146at2"/>
<dbReference type="Pfam" id="PF00746">
    <property type="entry name" value="Gram_pos_anchor"/>
    <property type="match status" value="1"/>
</dbReference>
<evidence type="ECO:0000259" key="7">
    <source>
        <dbReference type="PROSITE" id="PS50847"/>
    </source>
</evidence>
<dbReference type="Proteomes" id="UP000198949">
    <property type="component" value="Unassembled WGS sequence"/>
</dbReference>
<evidence type="ECO:0000256" key="1">
    <source>
        <dbReference type="ARBA" id="ARBA00022512"/>
    </source>
</evidence>
<keyword evidence="5" id="KW-0812">Transmembrane</keyword>
<evidence type="ECO:0000313" key="8">
    <source>
        <dbReference type="EMBL" id="SDD99459.1"/>
    </source>
</evidence>
<dbReference type="InterPro" id="IPR013552">
    <property type="entry name" value="Thioester_dom"/>
</dbReference>
<evidence type="ECO:0000313" key="9">
    <source>
        <dbReference type="Proteomes" id="UP000198949"/>
    </source>
</evidence>
<sequence length="373" mass="39630">MRLKTIRTPLAAATAALAAVLAGGPVFAQEEAEPVSGDVVTAPGLELRGRLDGERYDVWANVLGLTPHGSEETLVVYCIDIRTPLDTESPYTEGDWEESEVANLEAVRWVLFNGHPNVAPEDLIEDSGAEVNPDWSDEEVAEVAYAGTQAAVWHFTDDWDLLSDNPVKGGNNGEDEAVLAIYGHLTEDTGRVPDPSEFTVDLEGAGEATYEDGRFGPYTVRSNAGPVELTAEGARLETEDGDEATSLDDGESFWIVLDEGAEEITVKGIAAYDLPVGRVFLATDDEALSGDAVNPMTSGDSQKLILAQPREGEVPAEWRFALQAPPTDRPSESGGAQLPTTGTSLTVAFAAGLALLVGGLTVIALGKRRRATH</sequence>
<evidence type="ECO:0000256" key="5">
    <source>
        <dbReference type="SAM" id="Phobius"/>
    </source>
</evidence>
<proteinExistence type="predicted"/>
<accession>A0A1G6Z9U2</accession>
<reference evidence="9" key="1">
    <citation type="submission" date="2016-10" db="EMBL/GenBank/DDBJ databases">
        <authorList>
            <person name="Varghese N."/>
            <person name="Submissions S."/>
        </authorList>
    </citation>
    <scope>NUCLEOTIDE SEQUENCE [LARGE SCALE GENOMIC DNA]</scope>
    <source>
        <strain evidence="9">CGMCC 4.3516</strain>
    </source>
</reference>
<name>A0A1G6Z9U2_9ACTN</name>
<evidence type="ECO:0000256" key="4">
    <source>
        <dbReference type="ARBA" id="ARBA00023088"/>
    </source>
</evidence>
<keyword evidence="5" id="KW-1133">Transmembrane helix</keyword>
<feature type="signal peptide" evidence="6">
    <location>
        <begin position="1"/>
        <end position="28"/>
    </location>
</feature>